<protein>
    <submittedName>
        <fullName evidence="4">PaaI family thioesterase</fullName>
        <ecNumber evidence="4">3.1.2.-</ecNumber>
    </submittedName>
</protein>
<dbReference type="CDD" id="cd03443">
    <property type="entry name" value="PaaI_thioesterase"/>
    <property type="match status" value="1"/>
</dbReference>
<evidence type="ECO:0000259" key="3">
    <source>
        <dbReference type="Pfam" id="PF03061"/>
    </source>
</evidence>
<dbReference type="GO" id="GO:0016787">
    <property type="term" value="F:hydrolase activity"/>
    <property type="evidence" value="ECO:0007669"/>
    <property type="project" value="UniProtKB-KW"/>
</dbReference>
<reference evidence="4 5" key="1">
    <citation type="submission" date="2024-09" db="EMBL/GenBank/DDBJ databases">
        <authorList>
            <person name="Sun Q."/>
            <person name="Mori K."/>
        </authorList>
    </citation>
    <scope>NUCLEOTIDE SEQUENCE [LARGE SCALE GENOMIC DNA]</scope>
    <source>
        <strain evidence="4 5">CCM 7468</strain>
    </source>
</reference>
<dbReference type="SUPFAM" id="SSF54637">
    <property type="entry name" value="Thioesterase/thiol ester dehydrase-isomerase"/>
    <property type="match status" value="1"/>
</dbReference>
<proteinExistence type="inferred from homology"/>
<dbReference type="InterPro" id="IPR029069">
    <property type="entry name" value="HotDog_dom_sf"/>
</dbReference>
<accession>A0ABV6ING8</accession>
<keyword evidence="2 4" id="KW-0378">Hydrolase</keyword>
<keyword evidence="5" id="KW-1185">Reference proteome</keyword>
<dbReference type="RefSeq" id="WP_377049315.1">
    <property type="nucleotide sequence ID" value="NZ_JBHLVZ010000003.1"/>
</dbReference>
<dbReference type="PANTHER" id="PTHR21660">
    <property type="entry name" value="THIOESTERASE SUPERFAMILY MEMBER-RELATED"/>
    <property type="match status" value="1"/>
</dbReference>
<dbReference type="NCBIfam" id="TIGR00369">
    <property type="entry name" value="unchar_dom_1"/>
    <property type="match status" value="1"/>
</dbReference>
<sequence length="148" mass="15900">MSGRHAAAGAAARLAFERAAGSDRQVFGDFFISRFLGLEIERAPDACTVAFQAEDFLTNPQGTLHGGIIATALDIAMGHHLEHRLGPGATLEFKVQFLGAVREGRVTCRGEMLRAGRSICFLRAEARDASGEPVAHATSTWKLLPKKP</sequence>
<dbReference type="InterPro" id="IPR006683">
    <property type="entry name" value="Thioestr_dom"/>
</dbReference>
<evidence type="ECO:0000256" key="1">
    <source>
        <dbReference type="ARBA" id="ARBA00008324"/>
    </source>
</evidence>
<comment type="caution">
    <text evidence="4">The sequence shown here is derived from an EMBL/GenBank/DDBJ whole genome shotgun (WGS) entry which is preliminary data.</text>
</comment>
<dbReference type="EC" id="3.1.2.-" evidence="4"/>
<organism evidence="4 5">
    <name type="scientific">Muricoccus vinaceus</name>
    <dbReference type="NCBI Taxonomy" id="424704"/>
    <lineage>
        <taxon>Bacteria</taxon>
        <taxon>Pseudomonadati</taxon>
        <taxon>Pseudomonadota</taxon>
        <taxon>Alphaproteobacteria</taxon>
        <taxon>Acetobacterales</taxon>
        <taxon>Roseomonadaceae</taxon>
        <taxon>Muricoccus</taxon>
    </lineage>
</organism>
<dbReference type="Proteomes" id="UP001589789">
    <property type="component" value="Unassembled WGS sequence"/>
</dbReference>
<dbReference type="InterPro" id="IPR003736">
    <property type="entry name" value="PAAI_dom"/>
</dbReference>
<dbReference type="EMBL" id="JBHLVZ010000003">
    <property type="protein sequence ID" value="MFC0385160.1"/>
    <property type="molecule type" value="Genomic_DNA"/>
</dbReference>
<evidence type="ECO:0000313" key="5">
    <source>
        <dbReference type="Proteomes" id="UP001589789"/>
    </source>
</evidence>
<evidence type="ECO:0000256" key="2">
    <source>
        <dbReference type="ARBA" id="ARBA00022801"/>
    </source>
</evidence>
<gene>
    <name evidence="4" type="ORF">ACFFIC_06290</name>
</gene>
<feature type="domain" description="Thioesterase" evidence="3">
    <location>
        <begin position="61"/>
        <end position="133"/>
    </location>
</feature>
<name>A0ABV6ING8_9PROT</name>
<evidence type="ECO:0000313" key="4">
    <source>
        <dbReference type="EMBL" id="MFC0385160.1"/>
    </source>
</evidence>
<dbReference type="PANTHER" id="PTHR21660:SF1">
    <property type="entry name" value="ACYL-COENZYME A THIOESTERASE 13"/>
    <property type="match status" value="1"/>
</dbReference>
<dbReference type="InterPro" id="IPR039298">
    <property type="entry name" value="ACOT13"/>
</dbReference>
<dbReference type="Gene3D" id="3.10.129.10">
    <property type="entry name" value="Hotdog Thioesterase"/>
    <property type="match status" value="1"/>
</dbReference>
<dbReference type="Pfam" id="PF03061">
    <property type="entry name" value="4HBT"/>
    <property type="match status" value="1"/>
</dbReference>
<comment type="similarity">
    <text evidence="1">Belongs to the thioesterase PaaI family.</text>
</comment>